<dbReference type="AlphaFoldDB" id="S3BLY9"/>
<dbReference type="Proteomes" id="UP000016923">
    <property type="component" value="Unassembled WGS sequence"/>
</dbReference>
<comment type="similarity">
    <text evidence="3 15">Belongs to the NSE1 family.</text>
</comment>
<keyword evidence="13 15" id="KW-0234">DNA repair</keyword>
<dbReference type="EMBL" id="KE148183">
    <property type="protein sequence ID" value="EPE02229.1"/>
    <property type="molecule type" value="Genomic_DNA"/>
</dbReference>
<evidence type="ECO:0000313" key="18">
    <source>
        <dbReference type="EMBL" id="EPE02229.1"/>
    </source>
</evidence>
<dbReference type="CDD" id="cd16493">
    <property type="entry name" value="RING-CH-C4HC3_NSE1"/>
    <property type="match status" value="1"/>
</dbReference>
<keyword evidence="11 15" id="KW-0862">Zinc</keyword>
<evidence type="ECO:0000256" key="16">
    <source>
        <dbReference type="SAM" id="MobiDB-lite"/>
    </source>
</evidence>
<evidence type="ECO:0000256" key="14">
    <source>
        <dbReference type="ARBA" id="ARBA00023242"/>
    </source>
</evidence>
<reference evidence="18 19" key="1">
    <citation type="journal article" date="2013" name="BMC Genomics">
        <title>The genome and transcriptome of the pine saprophyte Ophiostoma piceae, and a comparison with the bark beetle-associated pine pathogen Grosmannia clavigera.</title>
        <authorList>
            <person name="Haridas S."/>
            <person name="Wang Y."/>
            <person name="Lim L."/>
            <person name="Massoumi Alamouti S."/>
            <person name="Jackman S."/>
            <person name="Docking R."/>
            <person name="Robertson G."/>
            <person name="Birol I."/>
            <person name="Bohlmann J."/>
            <person name="Breuil C."/>
        </authorList>
    </citation>
    <scope>NUCLEOTIDE SEQUENCE [LARGE SCALE GENOMIC DNA]</scope>
    <source>
        <strain evidence="18 19">UAMH 11346</strain>
    </source>
</reference>
<evidence type="ECO:0000259" key="17">
    <source>
        <dbReference type="Pfam" id="PF08746"/>
    </source>
</evidence>
<evidence type="ECO:0000256" key="3">
    <source>
        <dbReference type="ARBA" id="ARBA00010258"/>
    </source>
</evidence>
<evidence type="ECO:0000256" key="7">
    <source>
        <dbReference type="ARBA" id="ARBA00022723"/>
    </source>
</evidence>
<dbReference type="InterPro" id="IPR036388">
    <property type="entry name" value="WH-like_DNA-bd_sf"/>
</dbReference>
<keyword evidence="10 15" id="KW-0833">Ubl conjugation pathway</keyword>
<dbReference type="eggNOG" id="KOG4718">
    <property type="taxonomic scope" value="Eukaryota"/>
</dbReference>
<evidence type="ECO:0000256" key="13">
    <source>
        <dbReference type="ARBA" id="ARBA00023204"/>
    </source>
</evidence>
<proteinExistence type="inferred from homology"/>
<feature type="compositionally biased region" description="Acidic residues" evidence="16">
    <location>
        <begin position="49"/>
        <end position="64"/>
    </location>
</feature>
<dbReference type="GO" id="GO:0030915">
    <property type="term" value="C:Smc5-Smc6 complex"/>
    <property type="evidence" value="ECO:0007669"/>
    <property type="project" value="UniProtKB-UniRule"/>
</dbReference>
<organism evidence="18 19">
    <name type="scientific">Ophiostoma piceae (strain UAMH 11346)</name>
    <name type="common">Sap stain fungus</name>
    <dbReference type="NCBI Taxonomy" id="1262450"/>
    <lineage>
        <taxon>Eukaryota</taxon>
        <taxon>Fungi</taxon>
        <taxon>Dikarya</taxon>
        <taxon>Ascomycota</taxon>
        <taxon>Pezizomycotina</taxon>
        <taxon>Sordariomycetes</taxon>
        <taxon>Sordariomycetidae</taxon>
        <taxon>Ophiostomatales</taxon>
        <taxon>Ophiostomataceae</taxon>
        <taxon>Ophiostoma</taxon>
    </lineage>
</organism>
<dbReference type="VEuPathDB" id="FungiDB:F503_01667"/>
<dbReference type="HOGENOM" id="CLU_045153_0_0_1"/>
<dbReference type="OMA" id="NLVDHRW"/>
<accession>S3BLY9</accession>
<evidence type="ECO:0000256" key="5">
    <source>
        <dbReference type="ARBA" id="ARBA00019422"/>
    </source>
</evidence>
<feature type="region of interest" description="Disordered" evidence="16">
    <location>
        <begin position="1"/>
        <end position="74"/>
    </location>
</feature>
<dbReference type="Gene3D" id="3.90.1150.220">
    <property type="match status" value="1"/>
</dbReference>
<evidence type="ECO:0000256" key="4">
    <source>
        <dbReference type="ARBA" id="ARBA00012483"/>
    </source>
</evidence>
<feature type="compositionally biased region" description="Gly residues" evidence="16">
    <location>
        <begin position="441"/>
        <end position="452"/>
    </location>
</feature>
<protein>
    <recommendedName>
        <fullName evidence="5 15">Non-structural maintenance of chromosomes element 1 homolog</fullName>
        <ecNumber evidence="4 15">2.3.2.27</ecNumber>
    </recommendedName>
</protein>
<comment type="function">
    <text evidence="15">Acts in a DNA repair pathway for removal of UV-induced DNA damage that is distinct from classical nucleotide excision repair and in repair of ionizing radiation damage. Functions in homologous recombination repair of DNA double strand breaks and in recovery of stalled replication forks.</text>
</comment>
<evidence type="ECO:0000256" key="2">
    <source>
        <dbReference type="ARBA" id="ARBA00004123"/>
    </source>
</evidence>
<dbReference type="OrthoDB" id="185455at2759"/>
<dbReference type="GO" id="GO:0000724">
    <property type="term" value="P:double-strand break repair via homologous recombination"/>
    <property type="evidence" value="ECO:0007669"/>
    <property type="project" value="TreeGrafter"/>
</dbReference>
<keyword evidence="8 15" id="KW-0227">DNA damage</keyword>
<feature type="domain" description="Non-structural maintenance of chromosomes element 1 RING C4HC3-type" evidence="17">
    <location>
        <begin position="327"/>
        <end position="362"/>
    </location>
</feature>
<evidence type="ECO:0000256" key="1">
    <source>
        <dbReference type="ARBA" id="ARBA00000900"/>
    </source>
</evidence>
<dbReference type="GO" id="GO:0008270">
    <property type="term" value="F:zinc ion binding"/>
    <property type="evidence" value="ECO:0007669"/>
    <property type="project" value="UniProtKB-KW"/>
</dbReference>
<keyword evidence="9 15" id="KW-0863">Zinc-finger</keyword>
<dbReference type="Gene3D" id="1.10.10.10">
    <property type="entry name" value="Winged helix-like DNA-binding domain superfamily/Winged helix DNA-binding domain"/>
    <property type="match status" value="1"/>
</dbReference>
<keyword evidence="14 15" id="KW-0539">Nucleus</keyword>
<keyword evidence="6 15" id="KW-0808">Transferase</keyword>
<name>S3BLY9_OPHP1</name>
<dbReference type="EC" id="2.3.2.27" evidence="4 15"/>
<dbReference type="GO" id="GO:0061630">
    <property type="term" value="F:ubiquitin protein ligase activity"/>
    <property type="evidence" value="ECO:0007669"/>
    <property type="project" value="UniProtKB-EC"/>
</dbReference>
<evidence type="ECO:0000256" key="11">
    <source>
        <dbReference type="ARBA" id="ARBA00022833"/>
    </source>
</evidence>
<comment type="subcellular location">
    <subcellularLocation>
        <location evidence="2 15">Nucleus</location>
    </subcellularLocation>
</comment>
<evidence type="ECO:0000256" key="10">
    <source>
        <dbReference type="ARBA" id="ARBA00022786"/>
    </source>
</evidence>
<evidence type="ECO:0000256" key="9">
    <source>
        <dbReference type="ARBA" id="ARBA00022771"/>
    </source>
</evidence>
<evidence type="ECO:0000256" key="12">
    <source>
        <dbReference type="ARBA" id="ARBA00023172"/>
    </source>
</evidence>
<sequence length="478" mass="52706">MPRSSRKRARSDAVGNAGGASQRRRHDDEGGLVETDIHDDSAMDQDRDQDQDDGAGPDEDMNDDENQRGVWKLPPGYNDSNRAFLQAFMAHGTLTFRQAQFLLAAILNVGKEQQLLEGTQAQDGPDPTELAPDDITLDDMREFVGMAQKALAPLDFDIRSATNEWVDMPDLDSAQAKISARVWALISTDHDPKAHLAVMFPPRKLAFVHRLLGALFDTYNTPRIEAMCVTEQQAVKLSRPPRSARPSMPADGAEGAATADANRDRGLKHSVVISLLQSLVRQGWLHKSVQGFYSLSTRALLELESYLVETFNDPSAAADAWQRIKRCAACRELITSGLRCATPTCMLRLHDYCETAYWRTQARAAAAAAAPMGQRRPKCPRCNAPWGKEEAEDGRSEGKLHFIGQRAITSTDEYRRKLRQGRASEGVDDLMRQLLPRAATGSGGARRGGEGSSAGPFQQASGSRRRQSEMNEEDEGEE</sequence>
<keyword evidence="19" id="KW-1185">Reference proteome</keyword>
<dbReference type="PANTHER" id="PTHR20973">
    <property type="entry name" value="NON-SMC ELEMENT 1-RELATED"/>
    <property type="match status" value="1"/>
</dbReference>
<dbReference type="InterPro" id="IPR011513">
    <property type="entry name" value="Nse1"/>
</dbReference>
<evidence type="ECO:0000256" key="8">
    <source>
        <dbReference type="ARBA" id="ARBA00022763"/>
    </source>
</evidence>
<evidence type="ECO:0000256" key="6">
    <source>
        <dbReference type="ARBA" id="ARBA00022679"/>
    </source>
</evidence>
<keyword evidence="7 15" id="KW-0479">Metal-binding</keyword>
<dbReference type="STRING" id="1262450.S3BLY9"/>
<feature type="region of interest" description="Disordered" evidence="16">
    <location>
        <begin position="419"/>
        <end position="478"/>
    </location>
</feature>
<comment type="catalytic activity">
    <reaction evidence="1 15">
        <text>S-ubiquitinyl-[E2 ubiquitin-conjugating enzyme]-L-cysteine + [acceptor protein]-L-lysine = [E2 ubiquitin-conjugating enzyme]-L-cysteine + N(6)-ubiquitinyl-[acceptor protein]-L-lysine.</text>
        <dbReference type="EC" id="2.3.2.27"/>
    </reaction>
</comment>
<feature type="region of interest" description="Disordered" evidence="16">
    <location>
        <begin position="237"/>
        <end position="260"/>
    </location>
</feature>
<dbReference type="Gene3D" id="3.30.40.10">
    <property type="entry name" value="Zinc/RING finger domain, C3HC4 (zinc finger)"/>
    <property type="match status" value="1"/>
</dbReference>
<comment type="subunit">
    <text evidence="15">Component of the Smc5-Smc6 complex.</text>
</comment>
<dbReference type="Pfam" id="PF08746">
    <property type="entry name" value="zf-RING-like"/>
    <property type="match status" value="1"/>
</dbReference>
<feature type="compositionally biased region" description="Basic and acidic residues" evidence="16">
    <location>
        <begin position="25"/>
        <end position="48"/>
    </location>
</feature>
<feature type="compositionally biased region" description="Low complexity" evidence="16">
    <location>
        <begin position="238"/>
        <end position="260"/>
    </location>
</feature>
<dbReference type="GO" id="GO:0005634">
    <property type="term" value="C:nucleus"/>
    <property type="evidence" value="ECO:0007669"/>
    <property type="project" value="UniProtKB-SubCell"/>
</dbReference>
<dbReference type="PANTHER" id="PTHR20973:SF0">
    <property type="entry name" value="NON-STRUCTURAL MAINTENANCE OF CHROMOSOMES ELEMENT 1 HOMOLOG"/>
    <property type="match status" value="1"/>
</dbReference>
<dbReference type="InterPro" id="IPR013083">
    <property type="entry name" value="Znf_RING/FYVE/PHD"/>
</dbReference>
<keyword evidence="12 15" id="KW-0233">DNA recombination</keyword>
<dbReference type="Pfam" id="PF07574">
    <property type="entry name" value="SMC_Nse1"/>
    <property type="match status" value="1"/>
</dbReference>
<evidence type="ECO:0000313" key="19">
    <source>
        <dbReference type="Proteomes" id="UP000016923"/>
    </source>
</evidence>
<dbReference type="InterPro" id="IPR014857">
    <property type="entry name" value="Nse1_RING_C4HC3-type"/>
</dbReference>
<evidence type="ECO:0000256" key="15">
    <source>
        <dbReference type="RuleBase" id="RU368018"/>
    </source>
</evidence>
<gene>
    <name evidence="18" type="ORF">F503_01667</name>
</gene>